<feature type="domain" description="PAC" evidence="10">
    <location>
        <begin position="233"/>
        <end position="285"/>
    </location>
</feature>
<dbReference type="RefSeq" id="WP_136926859.1">
    <property type="nucleotide sequence ID" value="NZ_SSMQ01000001.1"/>
</dbReference>
<dbReference type="Gene3D" id="1.10.287.130">
    <property type="match status" value="1"/>
</dbReference>
<dbReference type="CDD" id="cd00082">
    <property type="entry name" value="HisKA"/>
    <property type="match status" value="1"/>
</dbReference>
<dbReference type="InterPro" id="IPR035965">
    <property type="entry name" value="PAS-like_dom_sf"/>
</dbReference>
<dbReference type="InterPro" id="IPR000700">
    <property type="entry name" value="PAS-assoc_C"/>
</dbReference>
<reference evidence="11 12" key="1">
    <citation type="submission" date="2019-04" db="EMBL/GenBank/DDBJ databases">
        <authorList>
            <person name="Li Y."/>
            <person name="Wang J."/>
        </authorList>
    </citation>
    <scope>NUCLEOTIDE SEQUENCE [LARGE SCALE GENOMIC DNA]</scope>
    <source>
        <strain evidence="11 12">DSM 14668</strain>
    </source>
</reference>
<dbReference type="PANTHER" id="PTHR43065">
    <property type="entry name" value="SENSOR HISTIDINE KINASE"/>
    <property type="match status" value="1"/>
</dbReference>
<dbReference type="PANTHER" id="PTHR43065:SF10">
    <property type="entry name" value="PEROXIDE STRESS-ACTIVATED HISTIDINE KINASE MAK3"/>
    <property type="match status" value="1"/>
</dbReference>
<keyword evidence="12" id="KW-1185">Reference proteome</keyword>
<dbReference type="InterPro" id="IPR003594">
    <property type="entry name" value="HATPase_dom"/>
</dbReference>
<dbReference type="EC" id="2.7.13.3" evidence="2"/>
<dbReference type="Pfam" id="PF02518">
    <property type="entry name" value="HATPase_c"/>
    <property type="match status" value="1"/>
</dbReference>
<protein>
    <recommendedName>
        <fullName evidence="2">histidine kinase</fullName>
        <ecNumber evidence="2">2.7.13.3</ecNumber>
    </recommendedName>
</protein>
<evidence type="ECO:0000256" key="2">
    <source>
        <dbReference type="ARBA" id="ARBA00012438"/>
    </source>
</evidence>
<dbReference type="InterPro" id="IPR004358">
    <property type="entry name" value="Sig_transdc_His_kin-like_C"/>
</dbReference>
<comment type="catalytic activity">
    <reaction evidence="1">
        <text>ATP + protein L-histidine = ADP + protein N-phospho-L-histidine.</text>
        <dbReference type="EC" id="2.7.13.3"/>
    </reaction>
</comment>
<dbReference type="EMBL" id="SSMQ01000001">
    <property type="protein sequence ID" value="TKD13043.1"/>
    <property type="molecule type" value="Genomic_DNA"/>
</dbReference>
<dbReference type="SUPFAM" id="SSF55785">
    <property type="entry name" value="PYP-like sensor domain (PAS domain)"/>
    <property type="match status" value="1"/>
</dbReference>
<gene>
    <name evidence="11" type="ORF">E8A74_00350</name>
</gene>
<dbReference type="InterPro" id="IPR005467">
    <property type="entry name" value="His_kinase_dom"/>
</dbReference>
<dbReference type="InterPro" id="IPR036097">
    <property type="entry name" value="HisK_dim/P_sf"/>
</dbReference>
<dbReference type="SUPFAM" id="SSF47384">
    <property type="entry name" value="Homodimeric domain of signal transducing histidine kinase"/>
    <property type="match status" value="1"/>
</dbReference>
<dbReference type="GO" id="GO:0000155">
    <property type="term" value="F:phosphorelay sensor kinase activity"/>
    <property type="evidence" value="ECO:0007669"/>
    <property type="project" value="InterPro"/>
</dbReference>
<name>A0A4V6WQV0_9BACT</name>
<dbReference type="AlphaFoldDB" id="A0A4V6WQV0"/>
<evidence type="ECO:0000256" key="3">
    <source>
        <dbReference type="ARBA" id="ARBA00022553"/>
    </source>
</evidence>
<evidence type="ECO:0000256" key="5">
    <source>
        <dbReference type="ARBA" id="ARBA00022741"/>
    </source>
</evidence>
<dbReference type="Gene3D" id="2.10.70.100">
    <property type="match status" value="1"/>
</dbReference>
<dbReference type="SMART" id="SM00388">
    <property type="entry name" value="HisKA"/>
    <property type="match status" value="1"/>
</dbReference>
<dbReference type="OrthoDB" id="9777714at2"/>
<feature type="domain" description="Histidine kinase" evidence="9">
    <location>
        <begin position="305"/>
        <end position="518"/>
    </location>
</feature>
<dbReference type="SMART" id="SM00387">
    <property type="entry name" value="HATPase_c"/>
    <property type="match status" value="1"/>
</dbReference>
<proteinExistence type="predicted"/>
<keyword evidence="6" id="KW-0418">Kinase</keyword>
<dbReference type="Proteomes" id="UP000309215">
    <property type="component" value="Unassembled WGS sequence"/>
</dbReference>
<accession>A0A4V6WQV0</accession>
<evidence type="ECO:0000256" key="4">
    <source>
        <dbReference type="ARBA" id="ARBA00022679"/>
    </source>
</evidence>
<dbReference type="SUPFAM" id="SSF55874">
    <property type="entry name" value="ATPase domain of HSP90 chaperone/DNA topoisomerase II/histidine kinase"/>
    <property type="match status" value="1"/>
</dbReference>
<dbReference type="PROSITE" id="PS50113">
    <property type="entry name" value="PAC"/>
    <property type="match status" value="1"/>
</dbReference>
<evidence type="ECO:0000256" key="1">
    <source>
        <dbReference type="ARBA" id="ARBA00000085"/>
    </source>
</evidence>
<evidence type="ECO:0000256" key="6">
    <source>
        <dbReference type="ARBA" id="ARBA00022777"/>
    </source>
</evidence>
<evidence type="ECO:0000259" key="10">
    <source>
        <dbReference type="PROSITE" id="PS50113"/>
    </source>
</evidence>
<keyword evidence="5" id="KW-0547">Nucleotide-binding</keyword>
<dbReference type="Pfam" id="PF00512">
    <property type="entry name" value="HisKA"/>
    <property type="match status" value="1"/>
</dbReference>
<keyword evidence="8" id="KW-0902">Two-component regulatory system</keyword>
<dbReference type="Gene3D" id="3.30.565.10">
    <property type="entry name" value="Histidine kinase-like ATPase, C-terminal domain"/>
    <property type="match status" value="1"/>
</dbReference>
<keyword evidence="7" id="KW-0067">ATP-binding</keyword>
<dbReference type="InterPro" id="IPR003661">
    <property type="entry name" value="HisK_dim/P_dom"/>
</dbReference>
<evidence type="ECO:0000256" key="8">
    <source>
        <dbReference type="ARBA" id="ARBA00023012"/>
    </source>
</evidence>
<dbReference type="Gene3D" id="3.30.450.20">
    <property type="entry name" value="PAS domain"/>
    <property type="match status" value="1"/>
</dbReference>
<evidence type="ECO:0000313" key="11">
    <source>
        <dbReference type="EMBL" id="TKD13043.1"/>
    </source>
</evidence>
<evidence type="ECO:0000313" key="12">
    <source>
        <dbReference type="Proteomes" id="UP000309215"/>
    </source>
</evidence>
<dbReference type="GO" id="GO:0005524">
    <property type="term" value="F:ATP binding"/>
    <property type="evidence" value="ECO:0007669"/>
    <property type="project" value="UniProtKB-KW"/>
</dbReference>
<comment type="caution">
    <text evidence="11">The sequence shown here is derived from an EMBL/GenBank/DDBJ whole genome shotgun (WGS) entry which is preliminary data.</text>
</comment>
<dbReference type="PRINTS" id="PR00344">
    <property type="entry name" value="BCTRLSENSOR"/>
</dbReference>
<keyword evidence="3" id="KW-0597">Phosphoprotein</keyword>
<keyword evidence="4" id="KW-0808">Transferase</keyword>
<evidence type="ECO:0000259" key="9">
    <source>
        <dbReference type="PROSITE" id="PS50109"/>
    </source>
</evidence>
<evidence type="ECO:0000256" key="7">
    <source>
        <dbReference type="ARBA" id="ARBA00022840"/>
    </source>
</evidence>
<dbReference type="InterPro" id="IPR036890">
    <property type="entry name" value="HATPase_C_sf"/>
</dbReference>
<dbReference type="PROSITE" id="PS50109">
    <property type="entry name" value="HIS_KIN"/>
    <property type="match status" value="1"/>
</dbReference>
<sequence length="518" mass="57644">MILERLSLRSSFAEFRTPPEAEVARLAEELLERTLDQANAFGGAVYLAAPEPPAMAKERVDGELPRELLELVWNGSEALRLASAGEVGEQLLIPLRHQLGPIGVLQVVFAHGRSVGNETLAALLPLIERFAAAHERARLGAMLERERRARLDAETVLRETTSMLVKHQQVGRMGDFRFNTRTRQSFASLECYKLFGLDPTLAVVDFEVWAEKIIPEDRQRTVDELITSVANLLPMNFEYRVVLDGQIRRLQCIGDVDRDHHGDLSYYGVLTDVTERRETEAALRRQQSELENALRLASLGELAGSIIHEINQPLTAIAANAEASLRWLAHAPPELDEAREAAEGAVRDVHRVVAVVNGLRSLVRGSDLQRSRVRINDLLRDVLAMTRVELDRARIRTQVELQDVPEVDGDVTQLQQAIFNLLRNAIDVLKLVAGRERLLTLRSAVDGDGVRVSIVDVGDPISPAQQAKLFEPLFTTKVDGLGFGLTITRKIVLAHGGRIWAEPMQPFGMAVHLVLPRL</sequence>
<organism evidence="11 12">
    <name type="scientific">Polyangium fumosum</name>
    <dbReference type="NCBI Taxonomy" id="889272"/>
    <lineage>
        <taxon>Bacteria</taxon>
        <taxon>Pseudomonadati</taxon>
        <taxon>Myxococcota</taxon>
        <taxon>Polyangia</taxon>
        <taxon>Polyangiales</taxon>
        <taxon>Polyangiaceae</taxon>
        <taxon>Polyangium</taxon>
    </lineage>
</organism>